<comment type="caution">
    <text evidence="1">The sequence shown here is derived from an EMBL/GenBank/DDBJ whole genome shotgun (WGS) entry which is preliminary data.</text>
</comment>
<dbReference type="EMBL" id="NVUL01000025">
    <property type="protein sequence ID" value="PCI78900.1"/>
    <property type="molecule type" value="Genomic_DNA"/>
</dbReference>
<evidence type="ECO:0008006" key="3">
    <source>
        <dbReference type="Google" id="ProtNLM"/>
    </source>
</evidence>
<accession>A0A2A4X8M6</accession>
<dbReference type="Proteomes" id="UP000218767">
    <property type="component" value="Unassembled WGS sequence"/>
</dbReference>
<evidence type="ECO:0000313" key="2">
    <source>
        <dbReference type="Proteomes" id="UP000218767"/>
    </source>
</evidence>
<evidence type="ECO:0000313" key="1">
    <source>
        <dbReference type="EMBL" id="PCI78900.1"/>
    </source>
</evidence>
<name>A0A2A4X8M6_9GAMM</name>
<dbReference type="AlphaFoldDB" id="A0A2A4X8M6"/>
<organism evidence="1 2">
    <name type="scientific">SAR86 cluster bacterium</name>
    <dbReference type="NCBI Taxonomy" id="2030880"/>
    <lineage>
        <taxon>Bacteria</taxon>
        <taxon>Pseudomonadati</taxon>
        <taxon>Pseudomonadota</taxon>
        <taxon>Gammaproteobacteria</taxon>
        <taxon>SAR86 cluster</taxon>
    </lineage>
</organism>
<gene>
    <name evidence="1" type="ORF">COB20_06055</name>
</gene>
<protein>
    <recommendedName>
        <fullName evidence="3">TonB C-terminal domain-containing protein</fullName>
    </recommendedName>
</protein>
<sequence>MRDSKRRLKVIIGIAFYISAIWGVGGAQYTLAADSTAVDIEESESAVDVSNRIIAEITAIQEEIAAAETTYGPFHAELLEPMKRMISLQVGLENYQDVDRLIDRYLQISRINQNLSSYSQLPALVEQISNDIRLEQWESINNRFQFMAWIFEQHSSFDTEDLLSLLDEFAAWNLAAVYMDIPKQRAEHFMDYRVVMENAVDFAEREYESGSAALIPWLYRSAIMEYRGMTMQRTGDELRLGPSAGSLDDALSAIRRIGSIVDQFDNPEAAGMALVYEADFIKLANDLGRNKNYGSSDALYRQAAEKFHEIGLDEEKISAFFKQPTILPMNKFYTSIDSAMQEQRPIDLTTLGIGIDTDIKKAIEFTAWNESLRFTRRPEKTSLIAGLNTELNSVLLQFSLDKHGNARSIDAVYSSPNGGQPRAYARNAVERFTFRSNPTANRWRSEKRPVNLLYQYTP</sequence>
<reference evidence="2" key="1">
    <citation type="submission" date="2017-08" db="EMBL/GenBank/DDBJ databases">
        <title>A dynamic microbial community with high functional redundancy inhabits the cold, oxic subseafloor aquifer.</title>
        <authorList>
            <person name="Tully B.J."/>
            <person name="Wheat C.G."/>
            <person name="Glazer B.T."/>
            <person name="Huber J.A."/>
        </authorList>
    </citation>
    <scope>NUCLEOTIDE SEQUENCE [LARGE SCALE GENOMIC DNA]</scope>
</reference>
<proteinExistence type="predicted"/>